<comment type="caution">
    <text evidence="2">The sequence shown here is derived from an EMBL/GenBank/DDBJ whole genome shotgun (WGS) entry which is preliminary data.</text>
</comment>
<dbReference type="eggNOG" id="arCOG04544">
    <property type="taxonomic scope" value="Archaea"/>
</dbReference>
<evidence type="ECO:0000313" key="3">
    <source>
        <dbReference type="Proteomes" id="UP000011511"/>
    </source>
</evidence>
<feature type="region of interest" description="Disordered" evidence="1">
    <location>
        <begin position="1"/>
        <end position="43"/>
    </location>
</feature>
<evidence type="ECO:0000313" key="2">
    <source>
        <dbReference type="EMBL" id="ELY89281.1"/>
    </source>
</evidence>
<dbReference type="Proteomes" id="UP000011511">
    <property type="component" value="Unassembled WGS sequence"/>
</dbReference>
<dbReference type="EMBL" id="AOIK01000014">
    <property type="protein sequence ID" value="ELY89281.1"/>
    <property type="molecule type" value="Genomic_DNA"/>
</dbReference>
<proteinExistence type="predicted"/>
<feature type="region of interest" description="Disordered" evidence="1">
    <location>
        <begin position="95"/>
        <end position="116"/>
    </location>
</feature>
<dbReference type="RefSeq" id="WP_007108408.1">
    <property type="nucleotide sequence ID" value="NZ_AOIK01000014.1"/>
</dbReference>
<sequence length="116" mass="11986">MTSQQPTADGAAPSADETTADGEPSELEGVLPGDVSIDLPDDADGDEAAAIAAAIGAHLHDHALAVAAAAAEGEETWDDERWAFAGRVRAQQHRTVRVPRGAPTDAWSAAGRTEQF</sequence>
<name>L9ZT48_NATA2</name>
<evidence type="ECO:0008006" key="4">
    <source>
        <dbReference type="Google" id="ProtNLM"/>
    </source>
</evidence>
<dbReference type="AlphaFoldDB" id="L9ZT48"/>
<organism evidence="2 3">
    <name type="scientific">Natrinema altunense (strain JCM 12890 / CGMCC 1.3731 / AJ2)</name>
    <dbReference type="NCBI Taxonomy" id="1227494"/>
    <lineage>
        <taxon>Archaea</taxon>
        <taxon>Methanobacteriati</taxon>
        <taxon>Methanobacteriota</taxon>
        <taxon>Stenosarchaea group</taxon>
        <taxon>Halobacteria</taxon>
        <taxon>Halobacteriales</taxon>
        <taxon>Natrialbaceae</taxon>
        <taxon>Natrinema</taxon>
    </lineage>
</organism>
<keyword evidence="3" id="KW-1185">Reference proteome</keyword>
<reference evidence="2 3" key="1">
    <citation type="journal article" date="2014" name="PLoS Genet.">
        <title>Phylogenetically driven sequencing of extremely halophilic archaea reveals strategies for static and dynamic osmo-response.</title>
        <authorList>
            <person name="Becker E.A."/>
            <person name="Seitzer P.M."/>
            <person name="Tritt A."/>
            <person name="Larsen D."/>
            <person name="Krusor M."/>
            <person name="Yao A.I."/>
            <person name="Wu D."/>
            <person name="Madern D."/>
            <person name="Eisen J.A."/>
            <person name="Darling A.E."/>
            <person name="Facciotti M.T."/>
        </authorList>
    </citation>
    <scope>NUCLEOTIDE SEQUENCE [LARGE SCALE GENOMIC DNA]</scope>
    <source>
        <strain evidence="2 3">JCM 12890</strain>
    </source>
</reference>
<accession>L9ZT48</accession>
<dbReference type="Pfam" id="PF26062">
    <property type="entry name" value="DUF8022"/>
    <property type="match status" value="1"/>
</dbReference>
<gene>
    <name evidence="2" type="ORF">C485_05256</name>
</gene>
<evidence type="ECO:0000256" key="1">
    <source>
        <dbReference type="SAM" id="MobiDB-lite"/>
    </source>
</evidence>
<protein>
    <recommendedName>
        <fullName evidence="4">Acc operon protein</fullName>
    </recommendedName>
</protein>
<dbReference type="InterPro" id="IPR058335">
    <property type="entry name" value="PccX"/>
</dbReference>
<dbReference type="PATRIC" id="fig|1227494.3.peg.1052"/>